<dbReference type="PROSITE" id="PS50109">
    <property type="entry name" value="HIS_KIN"/>
    <property type="match status" value="1"/>
</dbReference>
<feature type="transmembrane region" description="Helical" evidence="9">
    <location>
        <begin position="90"/>
        <end position="109"/>
    </location>
</feature>
<dbReference type="InterPro" id="IPR004358">
    <property type="entry name" value="Sig_transdc_His_kin-like_C"/>
</dbReference>
<dbReference type="AlphaFoldDB" id="A0A081P3T6"/>
<dbReference type="eggNOG" id="COG2205">
    <property type="taxonomic scope" value="Bacteria"/>
</dbReference>
<dbReference type="OrthoDB" id="1674512at2"/>
<dbReference type="InterPro" id="IPR050980">
    <property type="entry name" value="2C_sensor_his_kinase"/>
</dbReference>
<dbReference type="GO" id="GO:0005524">
    <property type="term" value="F:ATP binding"/>
    <property type="evidence" value="ECO:0007669"/>
    <property type="project" value="UniProtKB-KW"/>
</dbReference>
<dbReference type="InterPro" id="IPR036890">
    <property type="entry name" value="HATPase_C_sf"/>
</dbReference>
<comment type="catalytic activity">
    <reaction evidence="1">
        <text>ATP + protein L-histidine = ADP + protein N-phospho-L-histidine.</text>
        <dbReference type="EC" id="2.7.13.3"/>
    </reaction>
</comment>
<dbReference type="Gene3D" id="3.30.565.10">
    <property type="entry name" value="Histidine kinase-like ATPase, C-terminal domain"/>
    <property type="match status" value="1"/>
</dbReference>
<evidence type="ECO:0000256" key="3">
    <source>
        <dbReference type="ARBA" id="ARBA00022553"/>
    </source>
</evidence>
<dbReference type="InterPro" id="IPR003594">
    <property type="entry name" value="HATPase_dom"/>
</dbReference>
<dbReference type="PANTHER" id="PTHR44936:SF9">
    <property type="entry name" value="SENSOR PROTEIN CREC"/>
    <property type="match status" value="1"/>
</dbReference>
<keyword evidence="9" id="KW-0812">Transmembrane</keyword>
<name>A0A081P3T6_9BACL</name>
<keyword evidence="9" id="KW-0472">Membrane</keyword>
<dbReference type="Proteomes" id="UP000028123">
    <property type="component" value="Unassembled WGS sequence"/>
</dbReference>
<dbReference type="SUPFAM" id="SSF55874">
    <property type="entry name" value="ATPase domain of HSP90 chaperone/DNA topoisomerase II/histidine kinase"/>
    <property type="match status" value="1"/>
</dbReference>
<evidence type="ECO:0000313" key="12">
    <source>
        <dbReference type="Proteomes" id="UP000028123"/>
    </source>
</evidence>
<dbReference type="GO" id="GO:0004673">
    <property type="term" value="F:protein histidine kinase activity"/>
    <property type="evidence" value="ECO:0007669"/>
    <property type="project" value="UniProtKB-EC"/>
</dbReference>
<keyword evidence="6" id="KW-0418">Kinase</keyword>
<evidence type="ECO:0000256" key="7">
    <source>
        <dbReference type="ARBA" id="ARBA00022840"/>
    </source>
</evidence>
<dbReference type="SMART" id="SM00387">
    <property type="entry name" value="HATPase_c"/>
    <property type="match status" value="1"/>
</dbReference>
<organism evidence="11 12">
    <name type="scientific">Paenibacillus tyrfis</name>
    <dbReference type="NCBI Taxonomy" id="1501230"/>
    <lineage>
        <taxon>Bacteria</taxon>
        <taxon>Bacillati</taxon>
        <taxon>Bacillota</taxon>
        <taxon>Bacilli</taxon>
        <taxon>Bacillales</taxon>
        <taxon>Paenibacillaceae</taxon>
        <taxon>Paenibacillus</taxon>
    </lineage>
</organism>
<evidence type="ECO:0000256" key="8">
    <source>
        <dbReference type="ARBA" id="ARBA00023012"/>
    </source>
</evidence>
<evidence type="ECO:0000256" key="1">
    <source>
        <dbReference type="ARBA" id="ARBA00000085"/>
    </source>
</evidence>
<feature type="transmembrane region" description="Helical" evidence="9">
    <location>
        <begin position="121"/>
        <end position="144"/>
    </location>
</feature>
<evidence type="ECO:0000313" key="11">
    <source>
        <dbReference type="EMBL" id="KEQ25359.1"/>
    </source>
</evidence>
<evidence type="ECO:0000256" key="2">
    <source>
        <dbReference type="ARBA" id="ARBA00012438"/>
    </source>
</evidence>
<evidence type="ECO:0000256" key="9">
    <source>
        <dbReference type="SAM" id="Phobius"/>
    </source>
</evidence>
<dbReference type="EMBL" id="JNVM01000010">
    <property type="protein sequence ID" value="KEQ25359.1"/>
    <property type="molecule type" value="Genomic_DNA"/>
</dbReference>
<dbReference type="PRINTS" id="PR00344">
    <property type="entry name" value="BCTRLSENSOR"/>
</dbReference>
<keyword evidence="7" id="KW-0067">ATP-binding</keyword>
<feature type="transmembrane region" description="Helical" evidence="9">
    <location>
        <begin position="156"/>
        <end position="175"/>
    </location>
</feature>
<dbReference type="PANTHER" id="PTHR44936">
    <property type="entry name" value="SENSOR PROTEIN CREC"/>
    <property type="match status" value="1"/>
</dbReference>
<evidence type="ECO:0000256" key="5">
    <source>
        <dbReference type="ARBA" id="ARBA00022741"/>
    </source>
</evidence>
<dbReference type="CDD" id="cd00075">
    <property type="entry name" value="HATPase"/>
    <property type="match status" value="1"/>
</dbReference>
<keyword evidence="8" id="KW-0902">Two-component regulatory system</keyword>
<dbReference type="InterPro" id="IPR005467">
    <property type="entry name" value="His_kinase_dom"/>
</dbReference>
<dbReference type="Pfam" id="PF02518">
    <property type="entry name" value="HATPase_c"/>
    <property type="match status" value="1"/>
</dbReference>
<proteinExistence type="predicted"/>
<sequence>MRILKKAVSWQNRLLPLALVAILVPLAAELKFYPFSDSFRVGMGPPVLFFSLLWLRGLTPLAAGFVTGLTVPAFRIGLDALGGVALEASFYQHVPAFFFYFSYGALFAVAQVNNYRQSPLLIGLIGMGLEIGSNVAELFFRYSLPGRTIILHELEQIIVIAVFRSSFVLAIFNIIQLRQVRALQERERQENEHRLMLISTLYEESVHLQKTLQQAEQITRSSYELYRGLKDAAESDFARQALGIAGQVHEIKKDNQRIYAGLSQLITSEQRADFGLAEELGGVVVRSNEKYARLHGKSIRIALKVNGTHPPYHAYTLLSLLNNLVSNAVEAIGKDGDIEVVIERTEERTTELRVRDNGPGIPGHSRDIVFHPGYTTKYDASGVPSTGIGLSYVQEAVARLGGTITIREGIGGNGTEFIIQLPLASLTTNKDG</sequence>
<dbReference type="EC" id="2.7.13.3" evidence="2"/>
<feature type="domain" description="Histidine kinase" evidence="10">
    <location>
        <begin position="317"/>
        <end position="425"/>
    </location>
</feature>
<comment type="caution">
    <text evidence="11">The sequence shown here is derived from an EMBL/GenBank/DDBJ whole genome shotgun (WGS) entry which is preliminary data.</text>
</comment>
<accession>A0A081P3T6</accession>
<reference evidence="11 12" key="1">
    <citation type="submission" date="2014-06" db="EMBL/GenBank/DDBJ databases">
        <title>Draft genome sequence of Paenibacillus sp. MSt1.</title>
        <authorList>
            <person name="Aw Y.K."/>
            <person name="Ong K.S."/>
            <person name="Gan H.M."/>
            <person name="Lee S.M."/>
        </authorList>
    </citation>
    <scope>NUCLEOTIDE SEQUENCE [LARGE SCALE GENOMIC DNA]</scope>
    <source>
        <strain evidence="11 12">MSt1</strain>
    </source>
</reference>
<feature type="transmembrane region" description="Helical" evidence="9">
    <location>
        <begin position="62"/>
        <end position="78"/>
    </location>
</feature>
<keyword evidence="12" id="KW-1185">Reference proteome</keyword>
<keyword evidence="4" id="KW-0808">Transferase</keyword>
<evidence type="ECO:0000259" key="10">
    <source>
        <dbReference type="PROSITE" id="PS50109"/>
    </source>
</evidence>
<evidence type="ECO:0000256" key="4">
    <source>
        <dbReference type="ARBA" id="ARBA00022679"/>
    </source>
</evidence>
<gene>
    <name evidence="11" type="ORF">ET33_01035</name>
</gene>
<keyword evidence="9" id="KW-1133">Transmembrane helix</keyword>
<dbReference type="GO" id="GO:0000160">
    <property type="term" value="P:phosphorelay signal transduction system"/>
    <property type="evidence" value="ECO:0007669"/>
    <property type="project" value="UniProtKB-KW"/>
</dbReference>
<keyword evidence="3" id="KW-0597">Phosphoprotein</keyword>
<protein>
    <recommendedName>
        <fullName evidence="2">histidine kinase</fullName>
        <ecNumber evidence="2">2.7.13.3</ecNumber>
    </recommendedName>
</protein>
<keyword evidence="5" id="KW-0547">Nucleotide-binding</keyword>
<evidence type="ECO:0000256" key="6">
    <source>
        <dbReference type="ARBA" id="ARBA00022777"/>
    </source>
</evidence>